<reference evidence="2 3" key="1">
    <citation type="journal article" date="2024" name="BMC Genomics">
        <title>De novo assembly and annotation of Popillia japonica's genome with initial clues to its potential as an invasive pest.</title>
        <authorList>
            <person name="Cucini C."/>
            <person name="Boschi S."/>
            <person name="Funari R."/>
            <person name="Cardaioli E."/>
            <person name="Iannotti N."/>
            <person name="Marturano G."/>
            <person name="Paoli F."/>
            <person name="Bruttini M."/>
            <person name="Carapelli A."/>
            <person name="Frati F."/>
            <person name="Nardi F."/>
        </authorList>
    </citation>
    <scope>NUCLEOTIDE SEQUENCE [LARGE SCALE GENOMIC DNA]</scope>
    <source>
        <strain evidence="2">DMR45628</strain>
    </source>
</reference>
<name>A0AAW1ML62_POPJA</name>
<feature type="compositionally biased region" description="Polar residues" evidence="1">
    <location>
        <begin position="73"/>
        <end position="86"/>
    </location>
</feature>
<gene>
    <name evidence="2" type="ORF">QE152_g6312</name>
</gene>
<feature type="region of interest" description="Disordered" evidence="1">
    <location>
        <begin position="64"/>
        <end position="103"/>
    </location>
</feature>
<keyword evidence="3" id="KW-1185">Reference proteome</keyword>
<proteinExistence type="predicted"/>
<feature type="compositionally biased region" description="Low complexity" evidence="1">
    <location>
        <begin position="87"/>
        <end position="103"/>
    </location>
</feature>
<protein>
    <submittedName>
        <fullName evidence="2">Uncharacterized protein</fullName>
    </submittedName>
</protein>
<feature type="region of interest" description="Disordered" evidence="1">
    <location>
        <begin position="137"/>
        <end position="179"/>
    </location>
</feature>
<organism evidence="2 3">
    <name type="scientific">Popillia japonica</name>
    <name type="common">Japanese beetle</name>
    <dbReference type="NCBI Taxonomy" id="7064"/>
    <lineage>
        <taxon>Eukaryota</taxon>
        <taxon>Metazoa</taxon>
        <taxon>Ecdysozoa</taxon>
        <taxon>Arthropoda</taxon>
        <taxon>Hexapoda</taxon>
        <taxon>Insecta</taxon>
        <taxon>Pterygota</taxon>
        <taxon>Neoptera</taxon>
        <taxon>Endopterygota</taxon>
        <taxon>Coleoptera</taxon>
        <taxon>Polyphaga</taxon>
        <taxon>Scarabaeiformia</taxon>
        <taxon>Scarabaeidae</taxon>
        <taxon>Rutelinae</taxon>
        <taxon>Popillia</taxon>
    </lineage>
</organism>
<sequence>MTSYSVPRTQTRKEIWLLCYYDLDTSFVFGETEGTVVHGPITDDNTEPDMPTMLQIPHSCSVKQKEPSYTARLPTTTPSPTCQSYESATSHSKTPSSTSTLPLGASVSQSNLYGNTSHYANIQPESAVQYSNLPNLRTQQHSPLPRMPPAPVTSLPLMSTNLVPKGYNRKADQHVRRLR</sequence>
<accession>A0AAW1ML62</accession>
<dbReference type="AlphaFoldDB" id="A0AAW1ML62"/>
<feature type="compositionally biased region" description="Basic and acidic residues" evidence="1">
    <location>
        <begin position="169"/>
        <end position="179"/>
    </location>
</feature>
<comment type="caution">
    <text evidence="2">The sequence shown here is derived from an EMBL/GenBank/DDBJ whole genome shotgun (WGS) entry which is preliminary data.</text>
</comment>
<evidence type="ECO:0000313" key="3">
    <source>
        <dbReference type="Proteomes" id="UP001458880"/>
    </source>
</evidence>
<dbReference type="Proteomes" id="UP001458880">
    <property type="component" value="Unassembled WGS sequence"/>
</dbReference>
<evidence type="ECO:0000313" key="2">
    <source>
        <dbReference type="EMBL" id="KAK9746211.1"/>
    </source>
</evidence>
<evidence type="ECO:0000256" key="1">
    <source>
        <dbReference type="SAM" id="MobiDB-lite"/>
    </source>
</evidence>
<dbReference type="EMBL" id="JASPKY010000041">
    <property type="protein sequence ID" value="KAK9746211.1"/>
    <property type="molecule type" value="Genomic_DNA"/>
</dbReference>